<organism evidence="2 3">
    <name type="scientific">Bilophila wadsworthia (strain 3_1_6)</name>
    <dbReference type="NCBI Taxonomy" id="563192"/>
    <lineage>
        <taxon>Bacteria</taxon>
        <taxon>Pseudomonadati</taxon>
        <taxon>Thermodesulfobacteriota</taxon>
        <taxon>Desulfovibrionia</taxon>
        <taxon>Desulfovibrionales</taxon>
        <taxon>Desulfovibrionaceae</taxon>
        <taxon>Bilophila</taxon>
    </lineage>
</organism>
<reference evidence="2 3" key="1">
    <citation type="submission" date="2010-10" db="EMBL/GenBank/DDBJ databases">
        <authorList>
            <consortium name="The Broad Institute Genome Sequencing Platform"/>
            <person name="Ward D."/>
            <person name="Earl A."/>
            <person name="Feldgarden M."/>
            <person name="Young S.K."/>
            <person name="Gargeya S."/>
            <person name="Zeng Q."/>
            <person name="Alvarado L."/>
            <person name="Berlin A."/>
            <person name="Bochicchio J."/>
            <person name="Chapman S.B."/>
            <person name="Chen Z."/>
            <person name="Freedman E."/>
            <person name="Gellesch M."/>
            <person name="Goldberg J."/>
            <person name="Griggs A."/>
            <person name="Gujja S."/>
            <person name="Heilman E."/>
            <person name="Heiman D."/>
            <person name="Howarth C."/>
            <person name="Mehta T."/>
            <person name="Neiman D."/>
            <person name="Pearson M."/>
            <person name="Roberts A."/>
            <person name="Saif S."/>
            <person name="Shea T."/>
            <person name="Shenoy N."/>
            <person name="Sisk P."/>
            <person name="Stolte C."/>
            <person name="Sykes S."/>
            <person name="White J."/>
            <person name="Yandava C."/>
            <person name="Allen-Vercoe E."/>
            <person name="Sibley C."/>
            <person name="Ambrose C.E."/>
            <person name="Strauss J."/>
            <person name="Daigneault M."/>
            <person name="Haas B."/>
            <person name="Nusbaum C."/>
            <person name="Birren B."/>
        </authorList>
    </citation>
    <scope>NUCLEOTIDE SEQUENCE [LARGE SCALE GENOMIC DNA]</scope>
    <source>
        <strain evidence="2 3">3_1_6</strain>
    </source>
</reference>
<dbReference type="CDD" id="cd01948">
    <property type="entry name" value="EAL"/>
    <property type="match status" value="1"/>
</dbReference>
<dbReference type="GO" id="GO:0071111">
    <property type="term" value="F:cyclic-guanylate-specific phosphodiesterase activity"/>
    <property type="evidence" value="ECO:0007669"/>
    <property type="project" value="InterPro"/>
</dbReference>
<sequence>MQGAKSVWLSPIVEFGVYVINNDSLPSPHMIGRAKALKETSTELRGRLRYAVYDDAIRRQLFREKRLKNIMGAALQNRDFQVYLQPKYRTESETIGGAEALVRWMGAEGMIYPDEFISLFERNGFIIQLDLWVFEEVCLRIRAWLDAGLPPVKVPVNCSRVQLKSPFPGALHRNLPEVRHAAAIH</sequence>
<dbReference type="Pfam" id="PF00563">
    <property type="entry name" value="EAL"/>
    <property type="match status" value="1"/>
</dbReference>
<dbReference type="STRING" id="563192.HMPREF0179_03632"/>
<gene>
    <name evidence="2" type="ORF">HMPREF0179_03632</name>
</gene>
<dbReference type="SMART" id="SM00052">
    <property type="entry name" value="EAL"/>
    <property type="match status" value="1"/>
</dbReference>
<evidence type="ECO:0000313" key="3">
    <source>
        <dbReference type="Proteomes" id="UP000006034"/>
    </source>
</evidence>
<accession>E5YBQ8</accession>
<dbReference type="RefSeq" id="WP_016360446.1">
    <property type="nucleotide sequence ID" value="NZ_KE150238.1"/>
</dbReference>
<keyword evidence="3" id="KW-1185">Reference proteome</keyword>
<feature type="domain" description="EAL" evidence="1">
    <location>
        <begin position="64"/>
        <end position="185"/>
    </location>
</feature>
<dbReference type="HOGENOM" id="CLU_1458605_0_0_7"/>
<evidence type="ECO:0000259" key="1">
    <source>
        <dbReference type="PROSITE" id="PS50883"/>
    </source>
</evidence>
<evidence type="ECO:0000313" key="2">
    <source>
        <dbReference type="EMBL" id="EFV42571.2"/>
    </source>
</evidence>
<proteinExistence type="predicted"/>
<dbReference type="SUPFAM" id="SSF141868">
    <property type="entry name" value="EAL domain-like"/>
    <property type="match status" value="1"/>
</dbReference>
<dbReference type="PROSITE" id="PS50883">
    <property type="entry name" value="EAL"/>
    <property type="match status" value="1"/>
</dbReference>
<dbReference type="AlphaFoldDB" id="E5YBQ8"/>
<dbReference type="PANTHER" id="PTHR33121">
    <property type="entry name" value="CYCLIC DI-GMP PHOSPHODIESTERASE PDEF"/>
    <property type="match status" value="1"/>
</dbReference>
<reference evidence="2 3" key="2">
    <citation type="submission" date="2013-04" db="EMBL/GenBank/DDBJ databases">
        <title>The Genome Sequence of Bilophila wadsworthia 3_1_6.</title>
        <authorList>
            <consortium name="The Broad Institute Genomics Platform"/>
            <person name="Earl A."/>
            <person name="Ward D."/>
            <person name="Feldgarden M."/>
            <person name="Gevers D."/>
            <person name="Sibley C."/>
            <person name="Strauss J."/>
            <person name="Allen-Vercoe E."/>
            <person name="Walker B."/>
            <person name="Young S."/>
            <person name="Zeng Q."/>
            <person name="Gargeya S."/>
            <person name="Fitzgerald M."/>
            <person name="Haas B."/>
            <person name="Abouelleil A."/>
            <person name="Allen A.W."/>
            <person name="Alvarado L."/>
            <person name="Arachchi H.M."/>
            <person name="Berlin A.M."/>
            <person name="Chapman S.B."/>
            <person name="Gainer-Dewar J."/>
            <person name="Goldberg J."/>
            <person name="Griggs A."/>
            <person name="Gujja S."/>
            <person name="Hansen M."/>
            <person name="Howarth C."/>
            <person name="Imamovic A."/>
            <person name="Ireland A."/>
            <person name="Larimer J."/>
            <person name="McCowan C."/>
            <person name="Murphy C."/>
            <person name="Pearson M."/>
            <person name="Poon T.W."/>
            <person name="Priest M."/>
            <person name="Roberts A."/>
            <person name="Saif S."/>
            <person name="Shea T."/>
            <person name="Sisk P."/>
            <person name="Sykes S."/>
            <person name="Wortman J."/>
            <person name="Nusbaum C."/>
            <person name="Birren B."/>
        </authorList>
    </citation>
    <scope>NUCLEOTIDE SEQUENCE [LARGE SCALE GENOMIC DNA]</scope>
    <source>
        <strain evidence="2 3">3_1_6</strain>
    </source>
</reference>
<dbReference type="Proteomes" id="UP000006034">
    <property type="component" value="Unassembled WGS sequence"/>
</dbReference>
<dbReference type="InterPro" id="IPR035919">
    <property type="entry name" value="EAL_sf"/>
</dbReference>
<name>E5YBQ8_BILW3</name>
<dbReference type="GeneID" id="78084370"/>
<dbReference type="Gene3D" id="3.20.20.450">
    <property type="entry name" value="EAL domain"/>
    <property type="match status" value="1"/>
</dbReference>
<dbReference type="InterPro" id="IPR050706">
    <property type="entry name" value="Cyclic-di-GMP_PDE-like"/>
</dbReference>
<dbReference type="EMBL" id="ADCP02000001">
    <property type="protein sequence ID" value="EFV42571.2"/>
    <property type="molecule type" value="Genomic_DNA"/>
</dbReference>
<dbReference type="eggNOG" id="COG2200">
    <property type="taxonomic scope" value="Bacteria"/>
</dbReference>
<dbReference type="PANTHER" id="PTHR33121:SF70">
    <property type="entry name" value="SIGNALING PROTEIN YKOW"/>
    <property type="match status" value="1"/>
</dbReference>
<dbReference type="InterPro" id="IPR001633">
    <property type="entry name" value="EAL_dom"/>
</dbReference>
<protein>
    <recommendedName>
        <fullName evidence="1">EAL domain-containing protein</fullName>
    </recommendedName>
</protein>
<comment type="caution">
    <text evidence="2">The sequence shown here is derived from an EMBL/GenBank/DDBJ whole genome shotgun (WGS) entry which is preliminary data.</text>
</comment>